<protein>
    <submittedName>
        <fullName evidence="2">Glycosyltransferase</fullName>
    </submittedName>
</protein>
<reference evidence="2 3" key="1">
    <citation type="submission" date="2020-07" db="EMBL/GenBank/DDBJ databases">
        <authorList>
            <person name="Feng X."/>
        </authorList>
    </citation>
    <scope>NUCLEOTIDE SEQUENCE [LARGE SCALE GENOMIC DNA]</scope>
    <source>
        <strain evidence="2 3">JCM23202</strain>
    </source>
</reference>
<evidence type="ECO:0000313" key="2">
    <source>
        <dbReference type="EMBL" id="MBC2606266.1"/>
    </source>
</evidence>
<comment type="caution">
    <text evidence="2">The sequence shown here is derived from an EMBL/GenBank/DDBJ whole genome shotgun (WGS) entry which is preliminary data.</text>
</comment>
<dbReference type="AlphaFoldDB" id="A0A7X1B5Z7"/>
<name>A0A7X1B5Z7_9BACT</name>
<dbReference type="GO" id="GO:0016758">
    <property type="term" value="F:hexosyltransferase activity"/>
    <property type="evidence" value="ECO:0007669"/>
    <property type="project" value="UniProtKB-ARBA"/>
</dbReference>
<dbReference type="Gene3D" id="3.90.550.10">
    <property type="entry name" value="Spore Coat Polysaccharide Biosynthesis Protein SpsA, Chain A"/>
    <property type="match status" value="1"/>
</dbReference>
<dbReference type="InterPro" id="IPR001173">
    <property type="entry name" value="Glyco_trans_2-like"/>
</dbReference>
<dbReference type="PANTHER" id="PTHR22916">
    <property type="entry name" value="GLYCOSYLTRANSFERASE"/>
    <property type="match status" value="1"/>
</dbReference>
<dbReference type="InterPro" id="IPR029044">
    <property type="entry name" value="Nucleotide-diphossugar_trans"/>
</dbReference>
<dbReference type="PANTHER" id="PTHR22916:SF3">
    <property type="entry name" value="UDP-GLCNAC:BETAGAL BETA-1,3-N-ACETYLGLUCOSAMINYLTRANSFERASE-LIKE PROTEIN 1"/>
    <property type="match status" value="1"/>
</dbReference>
<dbReference type="EMBL" id="JACHVC010000008">
    <property type="protein sequence ID" value="MBC2606266.1"/>
    <property type="molecule type" value="Genomic_DNA"/>
</dbReference>
<feature type="domain" description="Glycosyltransferase 2-like" evidence="1">
    <location>
        <begin position="3"/>
        <end position="162"/>
    </location>
</feature>
<dbReference type="RefSeq" id="WP_185660152.1">
    <property type="nucleotide sequence ID" value="NZ_CAWPOO010000008.1"/>
</dbReference>
<keyword evidence="3" id="KW-1185">Reference proteome</keyword>
<gene>
    <name evidence="2" type="ORF">H5P27_09420</name>
</gene>
<dbReference type="SUPFAM" id="SSF53448">
    <property type="entry name" value="Nucleotide-diphospho-sugar transferases"/>
    <property type="match status" value="1"/>
</dbReference>
<sequence>MITIVVGNYNNERYIAETIDSVLPLAKRGVEIVVVDDGSTDRSREILKGYEDEIKVVLKENGGQLSAYRAGFCASTKDWILFLDGDDALDLEKLVEQFSLLKEGVSKLQYCLRVIDGNGEVKEGRVPSMRMGCMDEKRSLELYGEYASPPGSGAIYSRAFIAEVIEPLSRYNKIVAAADALLYSLAPYYGKVVSVDEEVGFYRKHSAGACGWVESTNPKEILKDARRQYFNEKRFVWNRNQACRKAAKELGIDFRVARSRMVSELKVLAALSGVRGYRHYRRILGRMVFVALKCPGYSLKIRMQSVVWSSLFAFPFGNRYKLFLGSKVFR</sequence>
<evidence type="ECO:0000313" key="3">
    <source>
        <dbReference type="Proteomes" id="UP000526501"/>
    </source>
</evidence>
<organism evidence="2 3">
    <name type="scientific">Pelagicoccus albus</name>
    <dbReference type="NCBI Taxonomy" id="415222"/>
    <lineage>
        <taxon>Bacteria</taxon>
        <taxon>Pseudomonadati</taxon>
        <taxon>Verrucomicrobiota</taxon>
        <taxon>Opitutia</taxon>
        <taxon>Puniceicoccales</taxon>
        <taxon>Pelagicoccaceae</taxon>
        <taxon>Pelagicoccus</taxon>
    </lineage>
</organism>
<dbReference type="Proteomes" id="UP000526501">
    <property type="component" value="Unassembled WGS sequence"/>
</dbReference>
<evidence type="ECO:0000259" key="1">
    <source>
        <dbReference type="Pfam" id="PF00535"/>
    </source>
</evidence>
<keyword evidence="2" id="KW-0808">Transferase</keyword>
<accession>A0A7X1B5Z7</accession>
<proteinExistence type="predicted"/>
<dbReference type="Pfam" id="PF00535">
    <property type="entry name" value="Glycos_transf_2"/>
    <property type="match status" value="1"/>
</dbReference>